<reference evidence="10" key="1">
    <citation type="journal article" date="2017" name="Front. Cell. Infect. Microbiol.">
        <title>The Distinct Transcriptional Response of the Midgut of Amblyomma sculptum and Amblyomma aureolatum Ticks to Rickettsia rickettsii Correlates to Their Differences in Susceptibility to Infection.</title>
        <authorList>
            <person name="Martins L.A."/>
            <person name="Galletti M.F.B.M."/>
            <person name="Ribeiro J.M."/>
            <person name="Fujita A."/>
            <person name="Costa F.B."/>
            <person name="Labruna M.B."/>
            <person name="Daffre S."/>
            <person name="Fogaca A.C."/>
        </authorList>
    </citation>
    <scope>NUCLEOTIDE SEQUENCE</scope>
</reference>
<dbReference type="GO" id="GO:0000793">
    <property type="term" value="C:condensed chromosome"/>
    <property type="evidence" value="ECO:0007669"/>
    <property type="project" value="TreeGrafter"/>
</dbReference>
<evidence type="ECO:0000256" key="2">
    <source>
        <dbReference type="ARBA" id="ARBA00006533"/>
    </source>
</evidence>
<dbReference type="InterPro" id="IPR025977">
    <property type="entry name" value="Cnd3_C"/>
</dbReference>
<name>A0A1E1XDJ8_9ACAR</name>
<proteinExistence type="evidence at transcript level"/>
<keyword evidence="3" id="KW-0158">Chromosome</keyword>
<dbReference type="SUPFAM" id="SSF48371">
    <property type="entry name" value="ARM repeat"/>
    <property type="match status" value="1"/>
</dbReference>
<evidence type="ECO:0000256" key="8">
    <source>
        <dbReference type="SAM" id="MobiDB-lite"/>
    </source>
</evidence>
<dbReference type="Gene3D" id="1.25.10.10">
    <property type="entry name" value="Leucine-rich Repeat Variant"/>
    <property type="match status" value="1"/>
</dbReference>
<feature type="domain" description="Nuclear condensin complex subunit 3 C-terminal" evidence="9">
    <location>
        <begin position="552"/>
        <end position="844"/>
    </location>
</feature>
<feature type="non-terminal residue" evidence="10">
    <location>
        <position position="1"/>
    </location>
</feature>
<dbReference type="GO" id="GO:0051301">
    <property type="term" value="P:cell division"/>
    <property type="evidence" value="ECO:0007669"/>
    <property type="project" value="UniProtKB-KW"/>
</dbReference>
<evidence type="ECO:0000259" key="9">
    <source>
        <dbReference type="Pfam" id="PF12719"/>
    </source>
</evidence>
<evidence type="ECO:0000313" key="10">
    <source>
        <dbReference type="EMBL" id="JAT97332.1"/>
    </source>
</evidence>
<evidence type="ECO:0000256" key="4">
    <source>
        <dbReference type="ARBA" id="ARBA00022618"/>
    </source>
</evidence>
<accession>A0A1E1XDJ8</accession>
<dbReference type="PANTHER" id="PTHR14418">
    <property type="entry name" value="CONDENSIN COMPLEX SUBUNIT 3-RELATED"/>
    <property type="match status" value="1"/>
</dbReference>
<dbReference type="GO" id="GO:0000796">
    <property type="term" value="C:condensin complex"/>
    <property type="evidence" value="ECO:0007669"/>
    <property type="project" value="InterPro"/>
</dbReference>
<evidence type="ECO:0000256" key="6">
    <source>
        <dbReference type="ARBA" id="ARBA00023067"/>
    </source>
</evidence>
<dbReference type="PANTHER" id="PTHR14418:SF5">
    <property type="entry name" value="CONDENSIN COMPLEX SUBUNIT 3"/>
    <property type="match status" value="1"/>
</dbReference>
<keyword evidence="6" id="KW-0226">DNA condensation</keyword>
<comment type="similarity">
    <text evidence="2">Belongs to the CND3 (condensin subunit 3) family.</text>
</comment>
<keyword evidence="5" id="KW-0498">Mitosis</keyword>
<protein>
    <submittedName>
        <fullName evidence="10">Putative chromosome condensation complex condensin subunit g</fullName>
    </submittedName>
</protein>
<dbReference type="EMBL" id="GFAC01001856">
    <property type="protein sequence ID" value="JAT97332.1"/>
    <property type="molecule type" value="mRNA"/>
</dbReference>
<dbReference type="GO" id="GO:0007076">
    <property type="term" value="P:mitotic chromosome condensation"/>
    <property type="evidence" value="ECO:0007669"/>
    <property type="project" value="InterPro"/>
</dbReference>
<evidence type="ECO:0000256" key="3">
    <source>
        <dbReference type="ARBA" id="ARBA00022454"/>
    </source>
</evidence>
<dbReference type="InterPro" id="IPR027165">
    <property type="entry name" value="CND3"/>
</dbReference>
<evidence type="ECO:0000256" key="5">
    <source>
        <dbReference type="ARBA" id="ARBA00022776"/>
    </source>
</evidence>
<organism evidence="10">
    <name type="scientific">Amblyomma aureolatum</name>
    <dbReference type="NCBI Taxonomy" id="187763"/>
    <lineage>
        <taxon>Eukaryota</taxon>
        <taxon>Metazoa</taxon>
        <taxon>Ecdysozoa</taxon>
        <taxon>Arthropoda</taxon>
        <taxon>Chelicerata</taxon>
        <taxon>Arachnida</taxon>
        <taxon>Acari</taxon>
        <taxon>Parasitiformes</taxon>
        <taxon>Ixodida</taxon>
        <taxon>Ixodoidea</taxon>
        <taxon>Ixodidae</taxon>
        <taxon>Amblyomminae</taxon>
        <taxon>Amblyomma</taxon>
    </lineage>
</organism>
<evidence type="ECO:0000256" key="1">
    <source>
        <dbReference type="ARBA" id="ARBA00004286"/>
    </source>
</evidence>
<sequence length="954" mass="107173">KMTLTSMTTLRDVFTICQNKPNAFERGLEVARNVYSETPHEEFLKDFLWYLQVIIPNTESSEYAERLLDFAARFVAAPTAPQEASAPGNDLLNLILRKVLEWSESCKKVVRERCCLFVEKLLSYVTDESSIDDELFEELERCMLARLRDRIGSVRSRAVGALARLQDPANNKCKIVEKFLFHLEADTCVDVRAAIVSHMVPSTRTLGPLIERTRDIRDAVRKLAFERVAEKAPVRYLKIKQRTELLDSGLNDPSNGVRQVVTEKLIPAWLKHCQDNVADLIKLLDVHGSEKVVEALLKALLKKYGIDMFIKDIKEHLLDQDKLIAAEKLSCESALYWRMLVLNLRAQGSAESESRIDEIFPDLNVYCGFLSNYVLSFSSEWEALRQLDHQFVSQQLILLMQSADLSDNAGRERVRDTVRRLLLSPKVGSLQIPHLVKVIRYVHPKPDDTLQEVESLLPEIQAPLSGGSQKARTQDQAQNVDLLIAKIKVQLNIFKEELSTFIQEEDFDNAKLTKQKITELEGELRDHQSKIVEPTPEPEEIECERSEAIILKCLTLVAETIIMTPLTSLTPFLLTCHEHIILPGIVRMDTAIRKQAVRALSACCVLSKDIAMQNLKLLFEIALVDQPNIQSIALAGAVDVLLVYGLDTFDAMIQAVFEGDDDENPIPSKASSDLLVDFLTRCTDMEDENARAVAAEGMAKLQLYGHICSSTILSALILHWINPDADKNTRFHQVLGAFMKMYSLGGPRNTQCFEEAFMPTLEAVLTARTQNPLTNLDPCDVLNFLVEVTLLRSPRNPFEYASGDELKEPTPHDRLAELLCREVLKDPDSSDSFYFLKALTLLRITQRCAMSDLMSAAKKMEVKVKAKRAATLVKRFKEKLLALSPASVGLDEVLSSSITIESATSSESTIFSAKKKRALTRRTAHQGSDLVSPVKEEIPDQQPSSVELFSSSSS</sequence>
<comment type="subcellular location">
    <subcellularLocation>
        <location evidence="1">Chromosome</location>
    </subcellularLocation>
</comment>
<evidence type="ECO:0000256" key="7">
    <source>
        <dbReference type="ARBA" id="ARBA00023306"/>
    </source>
</evidence>
<dbReference type="InterPro" id="IPR016024">
    <property type="entry name" value="ARM-type_fold"/>
</dbReference>
<keyword evidence="4" id="KW-0132">Cell division</keyword>
<feature type="compositionally biased region" description="Low complexity" evidence="8">
    <location>
        <begin position="944"/>
        <end position="954"/>
    </location>
</feature>
<dbReference type="Pfam" id="PF12719">
    <property type="entry name" value="Cnd3"/>
    <property type="match status" value="1"/>
</dbReference>
<dbReference type="InterPro" id="IPR011989">
    <property type="entry name" value="ARM-like"/>
</dbReference>
<feature type="region of interest" description="Disordered" evidence="8">
    <location>
        <begin position="921"/>
        <end position="954"/>
    </location>
</feature>
<dbReference type="AlphaFoldDB" id="A0A1E1XDJ8"/>
<keyword evidence="7" id="KW-0131">Cell cycle</keyword>
<dbReference type="GO" id="GO:0005737">
    <property type="term" value="C:cytoplasm"/>
    <property type="evidence" value="ECO:0007669"/>
    <property type="project" value="TreeGrafter"/>
</dbReference>